<feature type="modified residue" description="N6-(pyridoxal phosphate)lysine" evidence="5">
    <location>
        <position position="212"/>
    </location>
</feature>
<dbReference type="GO" id="GO:0004760">
    <property type="term" value="F:L-serine-pyruvate transaminase activity"/>
    <property type="evidence" value="ECO:0007669"/>
    <property type="project" value="TreeGrafter"/>
</dbReference>
<dbReference type="Gene3D" id="3.90.1150.10">
    <property type="entry name" value="Aspartate Aminotransferase, domain 1"/>
    <property type="match status" value="1"/>
</dbReference>
<dbReference type="SUPFAM" id="SSF53383">
    <property type="entry name" value="PLP-dependent transferases"/>
    <property type="match status" value="1"/>
</dbReference>
<feature type="binding site" evidence="4">
    <location>
        <position position="363"/>
    </location>
    <ligand>
        <name>substrate</name>
    </ligand>
</feature>
<dbReference type="PANTHER" id="PTHR21152:SF40">
    <property type="entry name" value="ALANINE--GLYOXYLATE AMINOTRANSFERASE"/>
    <property type="match status" value="1"/>
</dbReference>
<evidence type="ECO:0000256" key="3">
    <source>
        <dbReference type="ARBA" id="ARBA00022898"/>
    </source>
</evidence>
<keyword evidence="7" id="KW-0808">Transferase</keyword>
<dbReference type="GO" id="GO:0008453">
    <property type="term" value="F:alanine-glyoxylate transaminase activity"/>
    <property type="evidence" value="ECO:0007669"/>
    <property type="project" value="TreeGrafter"/>
</dbReference>
<keyword evidence="8" id="KW-1185">Reference proteome</keyword>
<organism evidence="7 8">
    <name type="scientific">Corynebacterium aquatimens</name>
    <dbReference type="NCBI Taxonomy" id="1190508"/>
    <lineage>
        <taxon>Bacteria</taxon>
        <taxon>Bacillati</taxon>
        <taxon>Actinomycetota</taxon>
        <taxon>Actinomycetes</taxon>
        <taxon>Mycobacteriales</taxon>
        <taxon>Corynebacteriaceae</taxon>
        <taxon>Corynebacterium</taxon>
    </lineage>
</organism>
<feature type="domain" description="Aminotransferase class V" evidence="6">
    <location>
        <begin position="37"/>
        <end position="312"/>
    </location>
</feature>
<dbReference type="Gene3D" id="3.40.640.10">
    <property type="entry name" value="Type I PLP-dependent aspartate aminotransferase-like (Major domain)"/>
    <property type="match status" value="1"/>
</dbReference>
<dbReference type="InterPro" id="IPR015424">
    <property type="entry name" value="PyrdxlP-dep_Trfase"/>
</dbReference>
<dbReference type="InterPro" id="IPR024169">
    <property type="entry name" value="SP_NH2Trfase/AEP_transaminase"/>
</dbReference>
<keyword evidence="3 5" id="KW-0663">Pyridoxal phosphate</keyword>
<dbReference type="EMBL" id="JADOUE010000001">
    <property type="protein sequence ID" value="MBG6123240.1"/>
    <property type="molecule type" value="Genomic_DNA"/>
</dbReference>
<evidence type="ECO:0000259" key="6">
    <source>
        <dbReference type="Pfam" id="PF00266"/>
    </source>
</evidence>
<keyword evidence="7" id="KW-0032">Aminotransferase</keyword>
<sequence length="391" mass="41642">MTDFSDDALKPPTAGQTLPLASVDPDGLLEYSAVFSDRSLNHMSARFISVMQELQSILKGVYHAHSMALVPGGGTYAMESVVRQFARDAKAVVIRTGNFSFRWSQIFDASDASEKVTVLSASPTSSEPTAPYAPPRIDEATAAIREHGADIVFAAHVETAAGLELPFDYIAELAQATHDGGGLFVLDCVASGTKWANMEDLGVDIVITAPQKGWSGSPSTGYVLFSEEARTRLDSTTSDSFALDLAKWTAIAEGYVSGTAAYHATMPTDAIEHNLQLAKLAVDFGLEKLTERQVELGTRVRKVLADKGFHSVAAEGFEASSIVVMHAPTAELANGSAFKEQGLQIAAGVPLQVGEPDTFATFRLGLFGLDKWADVDAAVERLEKAVAQIAV</sequence>
<dbReference type="RefSeq" id="WP_196825480.1">
    <property type="nucleotide sequence ID" value="NZ_CP046980.1"/>
</dbReference>
<proteinExistence type="inferred from homology"/>
<evidence type="ECO:0000256" key="2">
    <source>
        <dbReference type="ARBA" id="ARBA00009236"/>
    </source>
</evidence>
<evidence type="ECO:0000256" key="1">
    <source>
        <dbReference type="ARBA" id="ARBA00001933"/>
    </source>
</evidence>
<reference evidence="7" key="1">
    <citation type="submission" date="2020-11" db="EMBL/GenBank/DDBJ databases">
        <title>Sequencing the genomes of 1000 actinobacteria strains.</title>
        <authorList>
            <person name="Klenk H.-P."/>
        </authorList>
    </citation>
    <scope>NUCLEOTIDE SEQUENCE</scope>
    <source>
        <strain evidence="7">DSM 45632</strain>
    </source>
</reference>
<comment type="caution">
    <text evidence="7">The sequence shown here is derived from an EMBL/GenBank/DDBJ whole genome shotgun (WGS) entry which is preliminary data.</text>
</comment>
<accession>A0A931GUY5</accession>
<dbReference type="InterPro" id="IPR015421">
    <property type="entry name" value="PyrdxlP-dep_Trfase_major"/>
</dbReference>
<dbReference type="InterPro" id="IPR000192">
    <property type="entry name" value="Aminotrans_V_dom"/>
</dbReference>
<comment type="similarity">
    <text evidence="2">Belongs to the class-V pyridoxal-phosphate-dependent aminotransferase family.</text>
</comment>
<dbReference type="GO" id="GO:0019265">
    <property type="term" value="P:glycine biosynthetic process, by transamination of glyoxylate"/>
    <property type="evidence" value="ECO:0007669"/>
    <property type="project" value="TreeGrafter"/>
</dbReference>
<dbReference type="Proteomes" id="UP000658613">
    <property type="component" value="Unassembled WGS sequence"/>
</dbReference>
<dbReference type="InterPro" id="IPR015422">
    <property type="entry name" value="PyrdxlP-dep_Trfase_small"/>
</dbReference>
<dbReference type="Pfam" id="PF00266">
    <property type="entry name" value="Aminotran_5"/>
    <property type="match status" value="1"/>
</dbReference>
<evidence type="ECO:0000256" key="4">
    <source>
        <dbReference type="PIRSR" id="PIRSR000524-1"/>
    </source>
</evidence>
<comment type="cofactor">
    <cofactor evidence="1 5">
        <name>pyridoxal 5'-phosphate</name>
        <dbReference type="ChEBI" id="CHEBI:597326"/>
    </cofactor>
</comment>
<dbReference type="PANTHER" id="PTHR21152">
    <property type="entry name" value="AMINOTRANSFERASE CLASS V"/>
    <property type="match status" value="1"/>
</dbReference>
<gene>
    <name evidence="7" type="ORF">IW254_002209</name>
</gene>
<name>A0A931GUY5_9CORY</name>
<evidence type="ECO:0000313" key="7">
    <source>
        <dbReference type="EMBL" id="MBG6123240.1"/>
    </source>
</evidence>
<protein>
    <submittedName>
        <fullName evidence="7">Aspartate aminotransferase-like enzyme</fullName>
    </submittedName>
</protein>
<evidence type="ECO:0000313" key="8">
    <source>
        <dbReference type="Proteomes" id="UP000658613"/>
    </source>
</evidence>
<dbReference type="AlphaFoldDB" id="A0A931GUY5"/>
<evidence type="ECO:0000256" key="5">
    <source>
        <dbReference type="PIRSR" id="PIRSR000524-50"/>
    </source>
</evidence>
<dbReference type="PIRSF" id="PIRSF000524">
    <property type="entry name" value="SPT"/>
    <property type="match status" value="1"/>
</dbReference>